<keyword evidence="10" id="KW-0175">Coiled coil</keyword>
<dbReference type="SMART" id="SM00801">
    <property type="entry name" value="dDENN"/>
    <property type="match status" value="1"/>
</dbReference>
<feature type="compositionally biased region" description="Acidic residues" evidence="11">
    <location>
        <begin position="795"/>
        <end position="814"/>
    </location>
</feature>
<dbReference type="InterPro" id="IPR013083">
    <property type="entry name" value="Znf_RING/FYVE/PHD"/>
</dbReference>
<comment type="caution">
    <text evidence="16">The sequence shown here is derived from an EMBL/GenBank/DDBJ whole genome shotgun (WGS) entry which is preliminary data.</text>
</comment>
<keyword evidence="2" id="KW-0479">Metal-binding</keyword>
<feature type="region of interest" description="Disordered" evidence="11">
    <location>
        <begin position="784"/>
        <end position="836"/>
    </location>
</feature>
<evidence type="ECO:0000259" key="12">
    <source>
        <dbReference type="PROSITE" id="PS50003"/>
    </source>
</evidence>
<feature type="compositionally biased region" description="Basic and acidic residues" evidence="11">
    <location>
        <begin position="493"/>
        <end position="502"/>
    </location>
</feature>
<feature type="compositionally biased region" description="Basic and acidic residues" evidence="11">
    <location>
        <begin position="977"/>
        <end position="991"/>
    </location>
</feature>
<feature type="region of interest" description="Disordered" evidence="11">
    <location>
        <begin position="474"/>
        <end position="574"/>
    </location>
</feature>
<dbReference type="Gene3D" id="1.10.400.10">
    <property type="entry name" value="GI Alpha 1, domain 2-like"/>
    <property type="match status" value="1"/>
</dbReference>
<evidence type="ECO:0000256" key="1">
    <source>
        <dbReference type="ARBA" id="ARBA00004245"/>
    </source>
</evidence>
<dbReference type="PROSITE" id="PS50010">
    <property type="entry name" value="DH_2"/>
    <property type="match status" value="1"/>
</dbReference>
<feature type="compositionally biased region" description="Basic and acidic residues" evidence="11">
    <location>
        <begin position="553"/>
        <end position="562"/>
    </location>
</feature>
<dbReference type="InterPro" id="IPR011025">
    <property type="entry name" value="GproteinA_insert"/>
</dbReference>
<keyword evidence="7" id="KW-0963">Cytoplasm</keyword>
<evidence type="ECO:0000256" key="5">
    <source>
        <dbReference type="ARBA" id="ARBA00022833"/>
    </source>
</evidence>
<evidence type="ECO:0000256" key="3">
    <source>
        <dbReference type="ARBA" id="ARBA00022741"/>
    </source>
</evidence>
<feature type="region of interest" description="Disordered" evidence="11">
    <location>
        <begin position="967"/>
        <end position="998"/>
    </location>
</feature>
<dbReference type="Proteomes" id="UP001150062">
    <property type="component" value="Unassembled WGS sequence"/>
</dbReference>
<evidence type="ECO:0000256" key="9">
    <source>
        <dbReference type="PROSITE-ProRule" id="PRU00091"/>
    </source>
</evidence>
<keyword evidence="7" id="KW-0206">Cytoskeleton</keyword>
<keyword evidence="4 9" id="KW-0863">Zinc-finger</keyword>
<feature type="compositionally biased region" description="Low complexity" evidence="11">
    <location>
        <begin position="443"/>
        <end position="452"/>
    </location>
</feature>
<evidence type="ECO:0000256" key="2">
    <source>
        <dbReference type="ARBA" id="ARBA00022723"/>
    </source>
</evidence>
<dbReference type="SMART" id="SM00064">
    <property type="entry name" value="FYVE"/>
    <property type="match status" value="1"/>
</dbReference>
<comment type="subcellular location">
    <subcellularLocation>
        <location evidence="1">Cytoplasm</location>
        <location evidence="1">Cytoskeleton</location>
    </subcellularLocation>
</comment>
<evidence type="ECO:0000256" key="6">
    <source>
        <dbReference type="ARBA" id="ARBA00023134"/>
    </source>
</evidence>
<dbReference type="PANTHER" id="PTHR10218">
    <property type="entry name" value="GTP-BINDING PROTEIN ALPHA SUBUNIT"/>
    <property type="match status" value="1"/>
</dbReference>
<dbReference type="PRINTS" id="PR00318">
    <property type="entry name" value="GPROTEINA"/>
</dbReference>
<dbReference type="EMBL" id="JAOAOG010000164">
    <property type="protein sequence ID" value="KAJ6244456.1"/>
    <property type="molecule type" value="Genomic_DNA"/>
</dbReference>
<dbReference type="InterPro" id="IPR001194">
    <property type="entry name" value="cDENN_dom"/>
</dbReference>
<dbReference type="PROSITE" id="PS50003">
    <property type="entry name" value="PH_DOMAIN"/>
    <property type="match status" value="1"/>
</dbReference>
<dbReference type="PANTHER" id="PTHR10218:SF302">
    <property type="entry name" value="GUANINE NUCLEOTIDE-BINDING PROTEIN ALPHA-5 SUBUNIT"/>
    <property type="match status" value="1"/>
</dbReference>
<dbReference type="InterPro" id="IPR000219">
    <property type="entry name" value="DH_dom"/>
</dbReference>
<dbReference type="InterPro" id="IPR001849">
    <property type="entry name" value="PH_domain"/>
</dbReference>
<dbReference type="SUPFAM" id="SSF57903">
    <property type="entry name" value="FYVE/PHD zinc finger"/>
    <property type="match status" value="1"/>
</dbReference>
<dbReference type="SUPFAM" id="SSF52540">
    <property type="entry name" value="P-loop containing nucleoside triphosphate hydrolases"/>
    <property type="match status" value="1"/>
</dbReference>
<dbReference type="Pfam" id="PF00503">
    <property type="entry name" value="G-alpha"/>
    <property type="match status" value="1"/>
</dbReference>
<gene>
    <name evidence="16" type="ORF">M0813_02421</name>
</gene>
<dbReference type="Gene3D" id="3.30.40.10">
    <property type="entry name" value="Zinc/RING finger domain, C3HC4 (zinc finger)"/>
    <property type="match status" value="1"/>
</dbReference>
<evidence type="ECO:0000313" key="17">
    <source>
        <dbReference type="Proteomes" id="UP001150062"/>
    </source>
</evidence>
<dbReference type="InterPro" id="IPR037516">
    <property type="entry name" value="Tripartite_DENN"/>
</dbReference>
<keyword evidence="3" id="KW-0547">Nucleotide-binding</keyword>
<feature type="domain" description="FYVE-type" evidence="14">
    <location>
        <begin position="1380"/>
        <end position="1442"/>
    </location>
</feature>
<dbReference type="SMART" id="SM00275">
    <property type="entry name" value="G_alpha"/>
    <property type="match status" value="1"/>
</dbReference>
<evidence type="ECO:0000259" key="14">
    <source>
        <dbReference type="PROSITE" id="PS50178"/>
    </source>
</evidence>
<dbReference type="PROSITE" id="PS50211">
    <property type="entry name" value="DENN"/>
    <property type="match status" value="1"/>
</dbReference>
<evidence type="ECO:0000259" key="15">
    <source>
        <dbReference type="PROSITE" id="PS50211"/>
    </source>
</evidence>
<feature type="compositionally biased region" description="Basic residues" evidence="11">
    <location>
        <begin position="528"/>
        <end position="552"/>
    </location>
</feature>
<dbReference type="SUPFAM" id="SSF47895">
    <property type="entry name" value="Transducin (alpha subunit), insertion domain"/>
    <property type="match status" value="1"/>
</dbReference>
<dbReference type="InterPro" id="IPR011011">
    <property type="entry name" value="Znf_FYVE_PHD"/>
</dbReference>
<accession>A0ABQ8YIP7</accession>
<dbReference type="InterPro" id="IPR017455">
    <property type="entry name" value="Znf_FYVE-rel"/>
</dbReference>
<keyword evidence="5" id="KW-0862">Zinc</keyword>
<evidence type="ECO:0000313" key="16">
    <source>
        <dbReference type="EMBL" id="KAJ6244456.1"/>
    </source>
</evidence>
<dbReference type="CDD" id="cd00066">
    <property type="entry name" value="G-alpha"/>
    <property type="match status" value="1"/>
</dbReference>
<dbReference type="InterPro" id="IPR035899">
    <property type="entry name" value="DBL_dom_sf"/>
</dbReference>
<dbReference type="InterPro" id="IPR001019">
    <property type="entry name" value="Gprotein_alpha_su"/>
</dbReference>
<evidence type="ECO:0000256" key="4">
    <source>
        <dbReference type="ARBA" id="ARBA00022771"/>
    </source>
</evidence>
<keyword evidence="17" id="KW-1185">Reference proteome</keyword>
<feature type="compositionally biased region" description="Basic residues" evidence="11">
    <location>
        <begin position="1"/>
        <end position="18"/>
    </location>
</feature>
<dbReference type="PROSITE" id="PS50178">
    <property type="entry name" value="ZF_FYVE"/>
    <property type="match status" value="1"/>
</dbReference>
<dbReference type="SMART" id="SM00233">
    <property type="entry name" value="PH"/>
    <property type="match status" value="1"/>
</dbReference>
<feature type="domain" description="DH" evidence="13">
    <location>
        <begin position="1035"/>
        <end position="1215"/>
    </location>
</feature>
<feature type="compositionally biased region" description="Basic residues" evidence="11">
    <location>
        <begin position="823"/>
        <end position="836"/>
    </location>
</feature>
<dbReference type="SMART" id="SM00325">
    <property type="entry name" value="RhoGEF"/>
    <property type="match status" value="1"/>
</dbReference>
<protein>
    <submittedName>
        <fullName evidence="16">Guanine nucleotide-binding protein g(O) subunit alpha</fullName>
    </submittedName>
</protein>
<evidence type="ECO:0000256" key="7">
    <source>
        <dbReference type="ARBA" id="ARBA00023212"/>
    </source>
</evidence>
<dbReference type="SUPFAM" id="SSF48065">
    <property type="entry name" value="DBL homology domain (DH-domain)"/>
    <property type="match status" value="1"/>
</dbReference>
<dbReference type="CDD" id="cd00065">
    <property type="entry name" value="FYVE_like_SF"/>
    <property type="match status" value="1"/>
</dbReference>
<reference evidence="16" key="1">
    <citation type="submission" date="2022-08" db="EMBL/GenBank/DDBJ databases">
        <title>Novel sulfate-reducing endosymbionts in the free-living metamonad Anaeramoeba.</title>
        <authorList>
            <person name="Jerlstrom-Hultqvist J."/>
            <person name="Cepicka I."/>
            <person name="Gallot-Lavallee L."/>
            <person name="Salas-Leiva D."/>
            <person name="Curtis B.A."/>
            <person name="Zahonova K."/>
            <person name="Pipaliya S."/>
            <person name="Dacks J."/>
            <person name="Roger A.J."/>
        </authorList>
    </citation>
    <scope>NUCLEOTIDE SEQUENCE</scope>
    <source>
        <strain evidence="16">Schooner1</strain>
    </source>
</reference>
<feature type="compositionally biased region" description="Low complexity" evidence="11">
    <location>
        <begin position="1356"/>
        <end position="1370"/>
    </location>
</feature>
<dbReference type="SMART" id="SM00799">
    <property type="entry name" value="DENN"/>
    <property type="match status" value="1"/>
</dbReference>
<feature type="region of interest" description="Disordered" evidence="11">
    <location>
        <begin position="1348"/>
        <end position="1370"/>
    </location>
</feature>
<sequence length="1472" mass="173235">MGNNATKKRTLRKERLRNKKIERQLGDQNTESKIEFKILVIGCGDSGKSTLVKQMKVLFQDGFSEEILQLYKISIRKKTLLEMKMLIKQCKSLGINLSNLSSLESSKQFMRNVKKDNKQLNKENADLVQELWSDRGIKTTWKNRNEFQISENMDHFFDKVNEISKKNYRPTTEDILLFRIPTTGISETSFKAHNFNWKVIDVGGQRSERRKWIHHFDNASNVLFVVAMNEFNKKLFEDQSMNRMHESLAVKTIMKMFHSLLKKNFCRQSKDKKKEKSTRILLQPQIPFLLPLPFETKEEIHDHKEKLKVNSQFPEETNNLFHVSVQEFLFVDLEKLIKENKKQTNCFSFVLSLEGVLLYGFCYRTFVNSQTTAHCDVFLTYYPLASFFYQVLEVVSLLGQSSDESLQLFLTDLSQIPIPVRGETIEIVLPIKQNVSERENENENGNGNKNGNQKPKKSRLNLLEFLLNKDPIKKKKKKKMRMRLKKKRRKSLKEKTEQDPDRLYQNTEDENKQLFQSGEELETEKEKLKKKKIKEKKQKKKSTNIKKKKNKNKKEQKEENGMKKTATQENPKQNEWELVETVKQEGLMVVSNEKKQEFTFTNPIYRVSSQIWERLLMIFDNSQLVQIFSSILLERRILFVSQDISFLTSSILAFLSLLVPFSWRQIFVLLIPKKLIEMLIAPIPFIIGCPKAFLNLVDQENDDNMVIIDLESGSIQDPFKDHLKLPPNEKTFLLHSINKITQHLKNPFGQILEKSKKKTIQINKLVKTKKNKILNITKNKIGKINKNKSSNNNDASEDDNEGDDNNDEDDDEEGGDNKNNFTFKKKKNRKKKKKKKNLKILVHSKGISKIHTTFLEFFSKIFQNYSNYFTFDSLVGSFIFDFDLFLKESKNSNQEFLKHFRKTQMFECWFREREEILHYEKNSKSINGEFEIKLIEKKQNRLSKHVVQNISNLFSKINIKEKNLINQSNGNGGVNNQEREQTGNKEKDKNLKLSSSSSSHNLSIESNLLNNEIKSKWEKIDLKLKELINNEPKNSLLQILQEFWKGETIYYANLQIINDEFLHQITEQSLIAHQYITSIFGNISNIFSMQKKICKILQKIILNWDENSTISSFFLKIEEHLENYLSYISSHQTMLIGYKDVMKQNKFRNYVIKKKKKYQGDDLYRFLVLPMSHFRTYFSTLQKCIRSSKKNLEEKERLQIILQNLKELDVKIKNRQKTIEHSLKLLEIERELANKIPLISKNKKFIFDEDLMKICENGMVRKHFYLFSDLLIYSHAKVMSRKNPQMLRLRGMSVQVAEEDMYPNNSFLIKTPKESFCVVAFSSESQKRWVYKLNELINLLQENINETNDLDQESTNNKNSNSQNDNNNNNQKHAAILIPKDQINACMICKAQFKKIGLSRKKYNCKNCGKVCCYKCSKKKYSLPSISKDRSRICNECFNKLSTNESKWKQKQQNLKKLINIKKIKNIKIKKK</sequence>
<evidence type="ECO:0000256" key="10">
    <source>
        <dbReference type="SAM" id="Coils"/>
    </source>
</evidence>
<evidence type="ECO:0000256" key="11">
    <source>
        <dbReference type="SAM" id="MobiDB-lite"/>
    </source>
</evidence>
<dbReference type="Gene3D" id="3.30.450.200">
    <property type="match status" value="1"/>
</dbReference>
<dbReference type="InterPro" id="IPR000306">
    <property type="entry name" value="Znf_FYVE"/>
</dbReference>
<dbReference type="Pfam" id="PF02141">
    <property type="entry name" value="DENN"/>
    <property type="match status" value="1"/>
</dbReference>
<evidence type="ECO:0000259" key="13">
    <source>
        <dbReference type="PROSITE" id="PS50010"/>
    </source>
</evidence>
<keyword evidence="8" id="KW-0807">Transducer</keyword>
<dbReference type="Gene3D" id="1.20.900.10">
    <property type="entry name" value="Dbl homology (DH) domain"/>
    <property type="match status" value="1"/>
</dbReference>
<dbReference type="Gene3D" id="3.40.50.300">
    <property type="entry name" value="P-loop containing nucleotide triphosphate hydrolases"/>
    <property type="match status" value="1"/>
</dbReference>
<dbReference type="Gene3D" id="3.40.50.11500">
    <property type="match status" value="1"/>
</dbReference>
<dbReference type="PROSITE" id="PS51882">
    <property type="entry name" value="G_ALPHA"/>
    <property type="match status" value="1"/>
</dbReference>
<dbReference type="InterPro" id="IPR011993">
    <property type="entry name" value="PH-like_dom_sf"/>
</dbReference>
<dbReference type="SUPFAM" id="SSF50729">
    <property type="entry name" value="PH domain-like"/>
    <property type="match status" value="1"/>
</dbReference>
<name>A0ABQ8YIP7_9EUKA</name>
<dbReference type="InterPro" id="IPR005112">
    <property type="entry name" value="dDENN_dom"/>
</dbReference>
<dbReference type="InterPro" id="IPR027417">
    <property type="entry name" value="P-loop_NTPase"/>
</dbReference>
<feature type="domain" description="UDENN" evidence="15">
    <location>
        <begin position="287"/>
        <end position="922"/>
    </location>
</feature>
<dbReference type="Pfam" id="PF00621">
    <property type="entry name" value="RhoGEF"/>
    <property type="match status" value="1"/>
</dbReference>
<organism evidence="16 17">
    <name type="scientific">Anaeramoeba flamelloides</name>
    <dbReference type="NCBI Taxonomy" id="1746091"/>
    <lineage>
        <taxon>Eukaryota</taxon>
        <taxon>Metamonada</taxon>
        <taxon>Anaeramoebidae</taxon>
        <taxon>Anaeramoeba</taxon>
    </lineage>
</organism>
<feature type="region of interest" description="Disordered" evidence="11">
    <location>
        <begin position="1"/>
        <end position="24"/>
    </location>
</feature>
<dbReference type="Pfam" id="PF01363">
    <property type="entry name" value="FYVE"/>
    <property type="match status" value="1"/>
</dbReference>
<evidence type="ECO:0000256" key="8">
    <source>
        <dbReference type="ARBA" id="ARBA00023224"/>
    </source>
</evidence>
<feature type="region of interest" description="Disordered" evidence="11">
    <location>
        <begin position="436"/>
        <end position="459"/>
    </location>
</feature>
<feature type="coiled-coil region" evidence="10">
    <location>
        <begin position="103"/>
        <end position="130"/>
    </location>
</feature>
<dbReference type="InterPro" id="IPR043153">
    <property type="entry name" value="DENN_C"/>
</dbReference>
<keyword evidence="6" id="KW-0342">GTP-binding</keyword>
<dbReference type="Gene3D" id="2.30.29.30">
    <property type="entry name" value="Pleckstrin-homology domain (PH domain)/Phosphotyrosine-binding domain (PTB)"/>
    <property type="match status" value="1"/>
</dbReference>
<proteinExistence type="predicted"/>
<feature type="compositionally biased region" description="Basic residues" evidence="11">
    <location>
        <begin position="474"/>
        <end position="492"/>
    </location>
</feature>
<feature type="domain" description="PH" evidence="12">
    <location>
        <begin position="1244"/>
        <end position="1338"/>
    </location>
</feature>